<gene>
    <name evidence="2" type="ORF">BSTEL_1067</name>
</gene>
<sequence>MAEEIIVKPQNLDDWLSEVAVLKALAEGYRHIDLGFSHSEGTGRTALEEAAAALESYAAALADLLDRSMRLAAESSQRFQQSDAEEAGKINELGG</sequence>
<evidence type="ECO:0000313" key="3">
    <source>
        <dbReference type="Proteomes" id="UP000029004"/>
    </source>
</evidence>
<dbReference type="STRING" id="762211.BSTEL_1067"/>
<dbReference type="AlphaFoldDB" id="A0A087DWW6"/>
<reference evidence="2 3" key="1">
    <citation type="submission" date="2014-03" db="EMBL/GenBank/DDBJ databases">
        <title>Genomics of Bifidobacteria.</title>
        <authorList>
            <person name="Ventura M."/>
            <person name="Milani C."/>
            <person name="Lugli G.A."/>
        </authorList>
    </citation>
    <scope>NUCLEOTIDE SEQUENCE [LARGE SCALE GENOMIC DNA]</scope>
    <source>
        <strain evidence="2 3">DSM 23968</strain>
    </source>
</reference>
<feature type="region of interest" description="Disordered" evidence="1">
    <location>
        <begin position="76"/>
        <end position="95"/>
    </location>
</feature>
<dbReference type="Proteomes" id="UP000029004">
    <property type="component" value="Unassembled WGS sequence"/>
</dbReference>
<proteinExistence type="predicted"/>
<keyword evidence="3" id="KW-1185">Reference proteome</keyword>
<protein>
    <submittedName>
        <fullName evidence="2">Uncharacterized protein</fullName>
    </submittedName>
</protein>
<organism evidence="2 3">
    <name type="scientific">Bifidobacterium stellenboschense</name>
    <dbReference type="NCBI Taxonomy" id="762211"/>
    <lineage>
        <taxon>Bacteria</taxon>
        <taxon>Bacillati</taxon>
        <taxon>Actinomycetota</taxon>
        <taxon>Actinomycetes</taxon>
        <taxon>Bifidobacteriales</taxon>
        <taxon>Bifidobacteriaceae</taxon>
        <taxon>Bifidobacterium</taxon>
    </lineage>
</organism>
<dbReference type="RefSeq" id="WP_034526631.1">
    <property type="nucleotide sequence ID" value="NZ_JGZP01000005.1"/>
</dbReference>
<evidence type="ECO:0000256" key="1">
    <source>
        <dbReference type="SAM" id="MobiDB-lite"/>
    </source>
</evidence>
<name>A0A087DWW6_9BIFI</name>
<comment type="caution">
    <text evidence="2">The sequence shown here is derived from an EMBL/GenBank/DDBJ whole genome shotgun (WGS) entry which is preliminary data.</text>
</comment>
<accession>A0A087DWW6</accession>
<evidence type="ECO:0000313" key="2">
    <source>
        <dbReference type="EMBL" id="KFJ00017.1"/>
    </source>
</evidence>
<dbReference type="EMBL" id="JGZP01000005">
    <property type="protein sequence ID" value="KFJ00017.1"/>
    <property type="molecule type" value="Genomic_DNA"/>
</dbReference>